<evidence type="ECO:0000256" key="8">
    <source>
        <dbReference type="ARBA" id="ARBA00022840"/>
    </source>
</evidence>
<dbReference type="Proteomes" id="UP001224083">
    <property type="component" value="Unassembled WGS sequence"/>
</dbReference>
<dbReference type="GO" id="GO:0004417">
    <property type="term" value="F:hydroxyethylthiazole kinase activity"/>
    <property type="evidence" value="ECO:0007669"/>
    <property type="project" value="UniProtKB-EC"/>
</dbReference>
<dbReference type="InterPro" id="IPR029056">
    <property type="entry name" value="Ribokinase-like"/>
</dbReference>
<comment type="cofactor">
    <cofactor evidence="2 11">
        <name>Mg(2+)</name>
        <dbReference type="ChEBI" id="CHEBI:18420"/>
    </cofactor>
</comment>
<dbReference type="CDD" id="cd01170">
    <property type="entry name" value="THZ_kinase"/>
    <property type="match status" value="1"/>
</dbReference>
<reference evidence="12 13" key="1">
    <citation type="submission" date="2022-12" db="EMBL/GenBank/DDBJ databases">
        <title>Genome sequence of Pasteurellaceae Bisgaard Taxon 45.</title>
        <authorList>
            <person name="Foggin C."/>
            <person name="Rosen L.E."/>
            <person name="Henton M."/>
            <person name="Buys A."/>
            <person name="Floyd T."/>
            <person name="Turner A.D."/>
            <person name="Tarbin J."/>
            <person name="Lloyd A.S."/>
            <person name="Chaitezvi C."/>
            <person name="Ellis R.J."/>
            <person name="Roberts H.C."/>
            <person name="Dastjerdi A."/>
            <person name="Nunez A."/>
            <person name="Van Vliet A.H."/>
            <person name="Steinbach F."/>
        </authorList>
    </citation>
    <scope>NUCLEOTIDE SEQUENCE [LARGE SCALE GENOMIC DNA]</scope>
    <source>
        <strain evidence="12 13">VF20HR</strain>
    </source>
</reference>
<dbReference type="PRINTS" id="PR01099">
    <property type="entry name" value="HYETHTZKNASE"/>
</dbReference>
<feature type="binding site" evidence="11">
    <location>
        <position position="191"/>
    </location>
    <ligand>
        <name>substrate</name>
    </ligand>
</feature>
<evidence type="ECO:0000256" key="11">
    <source>
        <dbReference type="HAMAP-Rule" id="MF_00228"/>
    </source>
</evidence>
<comment type="function">
    <text evidence="11">Catalyzes the phosphorylation of the hydroxyl group of 4-methyl-5-beta-hydroxyethylthiazole (THZ).</text>
</comment>
<dbReference type="Gene3D" id="3.40.1190.20">
    <property type="match status" value="1"/>
</dbReference>
<dbReference type="Pfam" id="PF02110">
    <property type="entry name" value="HK"/>
    <property type="match status" value="1"/>
</dbReference>
<comment type="catalytic activity">
    <reaction evidence="1 11">
        <text>5-(2-hydroxyethyl)-4-methylthiazole + ATP = 4-methyl-5-(2-phosphooxyethyl)-thiazole + ADP + H(+)</text>
        <dbReference type="Rhea" id="RHEA:24212"/>
        <dbReference type="ChEBI" id="CHEBI:15378"/>
        <dbReference type="ChEBI" id="CHEBI:17957"/>
        <dbReference type="ChEBI" id="CHEBI:30616"/>
        <dbReference type="ChEBI" id="CHEBI:58296"/>
        <dbReference type="ChEBI" id="CHEBI:456216"/>
        <dbReference type="EC" id="2.7.1.50"/>
    </reaction>
</comment>
<comment type="similarity">
    <text evidence="11">Belongs to the Thz kinase family.</text>
</comment>
<evidence type="ECO:0000256" key="6">
    <source>
        <dbReference type="ARBA" id="ARBA00022741"/>
    </source>
</evidence>
<feature type="binding site" evidence="11">
    <location>
        <position position="42"/>
    </location>
    <ligand>
        <name>substrate</name>
    </ligand>
</feature>
<evidence type="ECO:0000256" key="3">
    <source>
        <dbReference type="ARBA" id="ARBA00004868"/>
    </source>
</evidence>
<evidence type="ECO:0000256" key="9">
    <source>
        <dbReference type="ARBA" id="ARBA00022842"/>
    </source>
</evidence>
<evidence type="ECO:0000313" key="12">
    <source>
        <dbReference type="EMBL" id="MDP9500047.1"/>
    </source>
</evidence>
<keyword evidence="8 11" id="KW-0067">ATP-binding</keyword>
<comment type="pathway">
    <text evidence="3 11">Cofactor biosynthesis; thiamine diphosphate biosynthesis; 4-methyl-5-(2-phosphoethyl)-thiazole from 5-(2-hydroxyethyl)-4-methylthiazole: step 1/1.</text>
</comment>
<proteinExistence type="inferred from homology"/>
<keyword evidence="9 11" id="KW-0460">Magnesium</keyword>
<evidence type="ECO:0000256" key="2">
    <source>
        <dbReference type="ARBA" id="ARBA00001946"/>
    </source>
</evidence>
<dbReference type="EC" id="2.7.1.50" evidence="11"/>
<keyword evidence="5 11" id="KW-0479">Metal-binding</keyword>
<keyword evidence="13" id="KW-1185">Reference proteome</keyword>
<evidence type="ECO:0000256" key="5">
    <source>
        <dbReference type="ARBA" id="ARBA00022723"/>
    </source>
</evidence>
<evidence type="ECO:0000256" key="10">
    <source>
        <dbReference type="ARBA" id="ARBA00022977"/>
    </source>
</evidence>
<dbReference type="NCBIfam" id="NF006830">
    <property type="entry name" value="PRK09355.1"/>
    <property type="match status" value="1"/>
</dbReference>
<dbReference type="SUPFAM" id="SSF53613">
    <property type="entry name" value="Ribokinase-like"/>
    <property type="match status" value="1"/>
</dbReference>
<dbReference type="EMBL" id="JAQAHH010000004">
    <property type="protein sequence ID" value="MDP9500047.1"/>
    <property type="molecule type" value="Genomic_DNA"/>
</dbReference>
<keyword evidence="10 11" id="KW-0784">Thiamine biosynthesis</keyword>
<evidence type="ECO:0000256" key="7">
    <source>
        <dbReference type="ARBA" id="ARBA00022777"/>
    </source>
</evidence>
<evidence type="ECO:0000313" key="13">
    <source>
        <dbReference type="Proteomes" id="UP001224083"/>
    </source>
</evidence>
<keyword evidence="7 11" id="KW-0418">Kinase</keyword>
<dbReference type="NCBIfam" id="TIGR00694">
    <property type="entry name" value="thiM"/>
    <property type="match status" value="1"/>
</dbReference>
<name>A0ABT9KD98_9PAST</name>
<evidence type="ECO:0000256" key="1">
    <source>
        <dbReference type="ARBA" id="ARBA00001771"/>
    </source>
</evidence>
<keyword evidence="4 11" id="KW-0808">Transferase</keyword>
<protein>
    <recommendedName>
        <fullName evidence="11">Hydroxyethylthiazole kinase</fullName>
        <ecNumber evidence="11">2.7.1.50</ecNumber>
    </recommendedName>
    <alternativeName>
        <fullName evidence="11">4-methyl-5-beta-hydroxyethylthiazole kinase</fullName>
        <shortName evidence="11">TH kinase</shortName>
        <shortName evidence="11">Thz kinase</shortName>
    </alternativeName>
</protein>
<dbReference type="InterPro" id="IPR000417">
    <property type="entry name" value="Hyethyz_kinase"/>
</dbReference>
<keyword evidence="6 11" id="KW-0547">Nucleotide-binding</keyword>
<gene>
    <name evidence="11 12" type="primary">thiM</name>
    <name evidence="12" type="ORF">O7M46_03675</name>
</gene>
<sequence length="267" mass="28207">MLKPTYLQQIKAQNPLVHNITNVVAANFSANGLLAIGASPLMSAAIEEMDEVPRISQALVINIGTLMGKEVSAMVLAGKTANQVGIPVVLDPVGVGATRFRKQTVQTLLKEVKFAAIRGNAGELATLAQVDWQAKGVDVGSGDADLAEIARNVAEQYQCIAMISGATDYLSDGKRQVQIHNGTPLFPKITASGCLLSALCGAFLAVAEPAQYFDAMLEACTAYAIAGELAAQPLSDTQHGQFYLGLLDQLASLSPEKIKQYARISYA</sequence>
<evidence type="ECO:0000256" key="4">
    <source>
        <dbReference type="ARBA" id="ARBA00022679"/>
    </source>
</evidence>
<feature type="binding site" evidence="11">
    <location>
        <position position="118"/>
    </location>
    <ligand>
        <name>ATP</name>
        <dbReference type="ChEBI" id="CHEBI:30616"/>
    </ligand>
</feature>
<feature type="binding site" evidence="11">
    <location>
        <position position="164"/>
    </location>
    <ligand>
        <name>ATP</name>
        <dbReference type="ChEBI" id="CHEBI:30616"/>
    </ligand>
</feature>
<accession>A0ABT9KD98</accession>
<dbReference type="HAMAP" id="MF_00228">
    <property type="entry name" value="Thz_kinase"/>
    <property type="match status" value="1"/>
</dbReference>
<dbReference type="PIRSF" id="PIRSF000513">
    <property type="entry name" value="Thz_kinase"/>
    <property type="match status" value="1"/>
</dbReference>
<comment type="caution">
    <text evidence="12">The sequence shown here is derived from an EMBL/GenBank/DDBJ whole genome shotgun (WGS) entry which is preliminary data.</text>
</comment>
<organism evidence="12 13">
    <name type="scientific">Bisgaard Taxon 45</name>
    <dbReference type="NCBI Taxonomy" id="304289"/>
    <lineage>
        <taxon>Bacteria</taxon>
        <taxon>Pseudomonadati</taxon>
        <taxon>Pseudomonadota</taxon>
        <taxon>Gammaproteobacteria</taxon>
        <taxon>Pasteurellales</taxon>
        <taxon>Pasteurellaceae</taxon>
    </lineage>
</organism>